<evidence type="ECO:0000313" key="5">
    <source>
        <dbReference type="Proteomes" id="UP000031937"/>
    </source>
</evidence>
<reference evidence="4 5" key="1">
    <citation type="submission" date="2014-07" db="EMBL/GenBank/DDBJ databases">
        <title>Porphyromonadaceae bacterium OUH 334697 = ATCC BAA-2682 = DSM 28341 draft genome.</title>
        <authorList>
            <person name="Sydenham T.V."/>
            <person name="Hasman H."/>
            <person name="Justesen U.S."/>
        </authorList>
    </citation>
    <scope>NUCLEOTIDE SEQUENCE [LARGE SCALE GENOMIC DNA]</scope>
    <source>
        <strain evidence="4 5">OUH 334697</strain>
    </source>
</reference>
<keyword evidence="1" id="KW-0812">Transmembrane</keyword>
<proteinExistence type="predicted"/>
<evidence type="ECO:0008006" key="6">
    <source>
        <dbReference type="Google" id="ProtNLM"/>
    </source>
</evidence>
<protein>
    <recommendedName>
        <fullName evidence="6">DUF4974 domain-containing protein</fullName>
    </recommendedName>
</protein>
<dbReference type="Gene3D" id="3.55.50.30">
    <property type="match status" value="1"/>
</dbReference>
<evidence type="ECO:0000313" key="4">
    <source>
        <dbReference type="EMBL" id="KIO42987.1"/>
    </source>
</evidence>
<dbReference type="RefSeq" id="WP_041504121.1">
    <property type="nucleotide sequence ID" value="NZ_JPIT01000032.1"/>
</dbReference>
<dbReference type="PANTHER" id="PTHR30273:SF2">
    <property type="entry name" value="PROTEIN FECR"/>
    <property type="match status" value="1"/>
</dbReference>
<dbReference type="InterPro" id="IPR012373">
    <property type="entry name" value="Ferrdict_sens_TM"/>
</dbReference>
<keyword evidence="1" id="KW-0472">Membrane</keyword>
<sequence length="395" mass="45478">MEKSLNIADIIVTFITGKATWEQITILDEWMNESEENKRLFLSLMDESAFEKHIHEIVNTDIAFQRVVTRRHMLHKRKQQRIMAMVASIAMILSFTGLWLLGTTEEKEMIARQEYISTGKSKAFLTLASGKKLLLEKQDTLLQGDHANIRVLEKGEVSYETIDNTTSQEIEYNTMETPRGAEFQLVLADGTKVWLNAETKLRYPVHFSQAERRVELTGEAYFDVQHNETPFIVKTSRSDVIVMGTEFCIRDYTGETNRTTLVRGKVAVKNRSGETYLIRPGQQVCIDKDEGKVADVETIYFTSWKDGYFIFNEATLGEIMKELSKWYDFDYGFADTGTTEIRLTARLKKYDDINLILDILSRTGAIGFSQRERFITIENKKEQKTTGNRLHPNSP</sequence>
<dbReference type="Gene3D" id="2.60.120.1440">
    <property type="match status" value="1"/>
</dbReference>
<feature type="domain" description="Protein FecR C-terminal" evidence="3">
    <location>
        <begin position="308"/>
        <end position="377"/>
    </location>
</feature>
<dbReference type="Proteomes" id="UP000031937">
    <property type="component" value="Unassembled WGS sequence"/>
</dbReference>
<dbReference type="Pfam" id="PF16344">
    <property type="entry name" value="FecR_C"/>
    <property type="match status" value="1"/>
</dbReference>
<comment type="caution">
    <text evidence="4">The sequence shown here is derived from an EMBL/GenBank/DDBJ whole genome shotgun (WGS) entry which is preliminary data.</text>
</comment>
<dbReference type="GO" id="GO:0016989">
    <property type="term" value="F:sigma factor antagonist activity"/>
    <property type="evidence" value="ECO:0007669"/>
    <property type="project" value="TreeGrafter"/>
</dbReference>
<dbReference type="InterPro" id="IPR006860">
    <property type="entry name" value="FecR"/>
</dbReference>
<evidence type="ECO:0000259" key="3">
    <source>
        <dbReference type="Pfam" id="PF16344"/>
    </source>
</evidence>
<dbReference type="AlphaFoldDB" id="A0AB34QZY6"/>
<organism evidence="4 5">
    <name type="scientific">Sanguibacteroides justesenii</name>
    <dbReference type="NCBI Taxonomy" id="1547597"/>
    <lineage>
        <taxon>Bacteria</taxon>
        <taxon>Pseudomonadati</taxon>
        <taxon>Bacteroidota</taxon>
        <taxon>Bacteroidia</taxon>
        <taxon>Bacteroidales</taxon>
        <taxon>Porphyromonadaceae</taxon>
        <taxon>Sanguibacteroides</taxon>
    </lineage>
</organism>
<accession>A0AB34QZY6</accession>
<evidence type="ECO:0000259" key="2">
    <source>
        <dbReference type="Pfam" id="PF04773"/>
    </source>
</evidence>
<keyword evidence="1" id="KW-1133">Transmembrane helix</keyword>
<dbReference type="EMBL" id="JPIT01000032">
    <property type="protein sequence ID" value="KIO42987.1"/>
    <property type="molecule type" value="Genomic_DNA"/>
</dbReference>
<feature type="transmembrane region" description="Helical" evidence="1">
    <location>
        <begin position="82"/>
        <end position="102"/>
    </location>
</feature>
<name>A0AB34QZY6_9PORP</name>
<feature type="domain" description="FecR protein" evidence="2">
    <location>
        <begin position="174"/>
        <end position="266"/>
    </location>
</feature>
<gene>
    <name evidence="4" type="ORF">IE90_12200</name>
</gene>
<dbReference type="Pfam" id="PF04773">
    <property type="entry name" value="FecR"/>
    <property type="match status" value="1"/>
</dbReference>
<dbReference type="InterPro" id="IPR032508">
    <property type="entry name" value="FecR_C"/>
</dbReference>
<dbReference type="PANTHER" id="PTHR30273">
    <property type="entry name" value="PERIPLASMIC SIGNAL SENSOR AND SIGMA FACTOR ACTIVATOR FECR-RELATED"/>
    <property type="match status" value="1"/>
</dbReference>
<evidence type="ECO:0000256" key="1">
    <source>
        <dbReference type="SAM" id="Phobius"/>
    </source>
</evidence>